<dbReference type="EMBL" id="CM042012">
    <property type="protein sequence ID" value="KAI3751933.1"/>
    <property type="molecule type" value="Genomic_DNA"/>
</dbReference>
<evidence type="ECO:0000313" key="2">
    <source>
        <dbReference type="Proteomes" id="UP001055811"/>
    </source>
</evidence>
<sequence length="205" mass="23155">MSTIETTVVASDHDDGTKICSHCERGIPSSNIDLHYAHCSRNLEKCKICGDMVPKKHADEHYSSIHAPVSCSQCNEMMEPENLAVHKSQNCPQRIATCDYCEFPLPAIDLSEHQEVCGNRTEICDRCNRYIRFRERISHEVSCKGVPNTTPQTSRATREDEQGRGSRRRPPARNLSTPRLVFTIAITGIAILVGVFFFQTKPERH</sequence>
<dbReference type="Proteomes" id="UP001055811">
    <property type="component" value="Linkage Group LG04"/>
</dbReference>
<keyword evidence="2" id="KW-1185">Reference proteome</keyword>
<evidence type="ECO:0000313" key="1">
    <source>
        <dbReference type="EMBL" id="KAI3751933.1"/>
    </source>
</evidence>
<reference evidence="2" key="1">
    <citation type="journal article" date="2022" name="Mol. Ecol. Resour.">
        <title>The genomes of chicory, endive, great burdock and yacon provide insights into Asteraceae palaeo-polyploidization history and plant inulin production.</title>
        <authorList>
            <person name="Fan W."/>
            <person name="Wang S."/>
            <person name="Wang H."/>
            <person name="Wang A."/>
            <person name="Jiang F."/>
            <person name="Liu H."/>
            <person name="Zhao H."/>
            <person name="Xu D."/>
            <person name="Zhang Y."/>
        </authorList>
    </citation>
    <scope>NUCLEOTIDE SEQUENCE [LARGE SCALE GENOMIC DNA]</scope>
    <source>
        <strain evidence="2">cv. Punajuju</strain>
    </source>
</reference>
<reference evidence="1 2" key="2">
    <citation type="journal article" date="2022" name="Mol. Ecol. Resour.">
        <title>The genomes of chicory, endive, great burdock and yacon provide insights into Asteraceae paleo-polyploidization history and plant inulin production.</title>
        <authorList>
            <person name="Fan W."/>
            <person name="Wang S."/>
            <person name="Wang H."/>
            <person name="Wang A."/>
            <person name="Jiang F."/>
            <person name="Liu H."/>
            <person name="Zhao H."/>
            <person name="Xu D."/>
            <person name="Zhang Y."/>
        </authorList>
    </citation>
    <scope>NUCLEOTIDE SEQUENCE [LARGE SCALE GENOMIC DNA]</scope>
    <source>
        <strain evidence="2">cv. Punajuju</strain>
        <tissue evidence="1">Leaves</tissue>
    </source>
</reference>
<name>A0ACB9DZT0_CICIN</name>
<comment type="caution">
    <text evidence="1">The sequence shown here is derived from an EMBL/GenBank/DDBJ whole genome shotgun (WGS) entry which is preliminary data.</text>
</comment>
<proteinExistence type="predicted"/>
<protein>
    <submittedName>
        <fullName evidence="1">Uncharacterized protein</fullName>
    </submittedName>
</protein>
<organism evidence="1 2">
    <name type="scientific">Cichorium intybus</name>
    <name type="common">Chicory</name>
    <dbReference type="NCBI Taxonomy" id="13427"/>
    <lineage>
        <taxon>Eukaryota</taxon>
        <taxon>Viridiplantae</taxon>
        <taxon>Streptophyta</taxon>
        <taxon>Embryophyta</taxon>
        <taxon>Tracheophyta</taxon>
        <taxon>Spermatophyta</taxon>
        <taxon>Magnoliopsida</taxon>
        <taxon>eudicotyledons</taxon>
        <taxon>Gunneridae</taxon>
        <taxon>Pentapetalae</taxon>
        <taxon>asterids</taxon>
        <taxon>campanulids</taxon>
        <taxon>Asterales</taxon>
        <taxon>Asteraceae</taxon>
        <taxon>Cichorioideae</taxon>
        <taxon>Cichorieae</taxon>
        <taxon>Cichoriinae</taxon>
        <taxon>Cichorium</taxon>
    </lineage>
</organism>
<gene>
    <name evidence="1" type="ORF">L2E82_23027</name>
</gene>
<accession>A0ACB9DZT0</accession>